<dbReference type="HOGENOM" id="CLU_2625304_0_0_1"/>
<dbReference type="Proteomes" id="UP000017836">
    <property type="component" value="Unassembled WGS sequence"/>
</dbReference>
<sequence length="78" mass="8425">MTASFPFNHLNISTKSSLSSCLEESSEELSFLKGCAVGKVKVLVLLSEVGIICHQEYVRGSVVPVLCAHQRKDEVSAS</sequence>
<dbReference type="AlphaFoldDB" id="W1PW81"/>
<accession>W1PW81</accession>
<evidence type="ECO:0000313" key="1">
    <source>
        <dbReference type="EMBL" id="ERN12104.1"/>
    </source>
</evidence>
<organism evidence="1 2">
    <name type="scientific">Amborella trichopoda</name>
    <dbReference type="NCBI Taxonomy" id="13333"/>
    <lineage>
        <taxon>Eukaryota</taxon>
        <taxon>Viridiplantae</taxon>
        <taxon>Streptophyta</taxon>
        <taxon>Embryophyta</taxon>
        <taxon>Tracheophyta</taxon>
        <taxon>Spermatophyta</taxon>
        <taxon>Magnoliopsida</taxon>
        <taxon>Amborellales</taxon>
        <taxon>Amborellaceae</taxon>
        <taxon>Amborella</taxon>
    </lineage>
</organism>
<dbReference type="EMBL" id="KI392634">
    <property type="protein sequence ID" value="ERN12104.1"/>
    <property type="molecule type" value="Genomic_DNA"/>
</dbReference>
<dbReference type="Gramene" id="ERN12104">
    <property type="protein sequence ID" value="ERN12104"/>
    <property type="gene ID" value="AMTR_s00159p00018410"/>
</dbReference>
<name>W1PW81_AMBTC</name>
<evidence type="ECO:0000313" key="2">
    <source>
        <dbReference type="Proteomes" id="UP000017836"/>
    </source>
</evidence>
<proteinExistence type="predicted"/>
<protein>
    <submittedName>
        <fullName evidence="1">Uncharacterized protein</fullName>
    </submittedName>
</protein>
<gene>
    <name evidence="1" type="ORF">AMTR_s00159p00018410</name>
</gene>
<reference evidence="2" key="1">
    <citation type="journal article" date="2013" name="Science">
        <title>The Amborella genome and the evolution of flowering plants.</title>
        <authorList>
            <consortium name="Amborella Genome Project"/>
        </authorList>
    </citation>
    <scope>NUCLEOTIDE SEQUENCE [LARGE SCALE GENOMIC DNA]</scope>
</reference>
<keyword evidence="2" id="KW-1185">Reference proteome</keyword>